<keyword evidence="6" id="KW-0460">Magnesium</keyword>
<keyword evidence="5 9" id="KW-0378">Hydrolase</keyword>
<evidence type="ECO:0000256" key="7">
    <source>
        <dbReference type="ARBA" id="ARBA00022912"/>
    </source>
</evidence>
<dbReference type="GO" id="GO:0046872">
    <property type="term" value="F:metal ion binding"/>
    <property type="evidence" value="ECO:0007669"/>
    <property type="project" value="UniProtKB-KW"/>
</dbReference>
<feature type="compositionally biased region" description="Basic and acidic residues" evidence="10">
    <location>
        <begin position="374"/>
        <end position="390"/>
    </location>
</feature>
<evidence type="ECO:0000256" key="10">
    <source>
        <dbReference type="SAM" id="MobiDB-lite"/>
    </source>
</evidence>
<keyword evidence="8" id="KW-0464">Manganese</keyword>
<proteinExistence type="inferred from homology"/>
<evidence type="ECO:0000313" key="13">
    <source>
        <dbReference type="Proteomes" id="UP000243686"/>
    </source>
</evidence>
<comment type="cofactor">
    <cofactor evidence="2">
        <name>Mg(2+)</name>
        <dbReference type="ChEBI" id="CHEBI:18420"/>
    </cofactor>
</comment>
<feature type="domain" description="PPM-type phosphatase" evidence="11">
    <location>
        <begin position="23"/>
        <end position="291"/>
    </location>
</feature>
<keyword evidence="4" id="KW-0479">Metal-binding</keyword>
<comment type="similarity">
    <text evidence="3 9">Belongs to the PP2C family.</text>
</comment>
<comment type="cofactor">
    <cofactor evidence="1">
        <name>Mn(2+)</name>
        <dbReference type="ChEBI" id="CHEBI:29035"/>
    </cofactor>
</comment>
<dbReference type="PROSITE" id="PS51746">
    <property type="entry name" value="PPM_2"/>
    <property type="match status" value="1"/>
</dbReference>
<evidence type="ECO:0000256" key="9">
    <source>
        <dbReference type="RuleBase" id="RU003465"/>
    </source>
</evidence>
<dbReference type="GO" id="GO:0004722">
    <property type="term" value="F:protein serine/threonine phosphatase activity"/>
    <property type="evidence" value="ECO:0007669"/>
    <property type="project" value="InterPro"/>
</dbReference>
<evidence type="ECO:0000256" key="2">
    <source>
        <dbReference type="ARBA" id="ARBA00001946"/>
    </source>
</evidence>
<accession>A0A1S8X7Q6</accession>
<sequence length="399" mass="44151">MGAFLEKPKTEKSSDAGSGNGIRYGLSSMQGWRVEMEDAHVARVELSGPFKTWSYFGVFDGHAGARVSELCASKLLETILSTEEFKKLAQTDEQDLDITLLKRGVVNGFLTFDRELAFEDRDEKSGSTAVIAFITPTHIIMANCGDSRAMLVREDKPFLATEDHKPYLPIERKRISDAGGQVMLSRVNGSLAVSRSLGDFEYKQVYSRGATEQLVSPEPDVFVVERKPDRDQVLILACDGIWDVFENDALATYVLQRLRCVPNLDEVCQEILDTSLHKGSKDNMSVLLIALDGAPTVDPEAARKDGELDKAIRSIVMVSQIDHTLHTYLRPLLCVLKATFMITFKHINEGTTANHEPAQLVAIPRLKESARAHTTDGMTKTDHGILRCDRPSSALHSTG</sequence>
<dbReference type="Proteomes" id="UP000243686">
    <property type="component" value="Unassembled WGS sequence"/>
</dbReference>
<dbReference type="SUPFAM" id="SSF81606">
    <property type="entry name" value="PP2C-like"/>
    <property type="match status" value="1"/>
</dbReference>
<dbReference type="FunFam" id="3.60.40.10:FF:000001">
    <property type="entry name" value="protein phosphatase 1B isoform X1"/>
    <property type="match status" value="1"/>
</dbReference>
<reference evidence="12 13" key="1">
    <citation type="submission" date="2015-03" db="EMBL/GenBank/DDBJ databases">
        <title>Draft genome of the nematode, Opisthorchis viverrini.</title>
        <authorList>
            <person name="Mitreva M."/>
        </authorList>
    </citation>
    <scope>NUCLEOTIDE SEQUENCE [LARGE SCALE GENOMIC DNA]</scope>
    <source>
        <strain evidence="12">Khon Kaen</strain>
    </source>
</reference>
<evidence type="ECO:0000256" key="5">
    <source>
        <dbReference type="ARBA" id="ARBA00022801"/>
    </source>
</evidence>
<evidence type="ECO:0000256" key="3">
    <source>
        <dbReference type="ARBA" id="ARBA00006702"/>
    </source>
</evidence>
<feature type="compositionally biased region" description="Basic and acidic residues" evidence="10">
    <location>
        <begin position="1"/>
        <end position="14"/>
    </location>
</feature>
<evidence type="ECO:0000256" key="8">
    <source>
        <dbReference type="ARBA" id="ARBA00023211"/>
    </source>
</evidence>
<dbReference type="InterPro" id="IPR036457">
    <property type="entry name" value="PPM-type-like_dom_sf"/>
</dbReference>
<keyword evidence="7 9" id="KW-0904">Protein phosphatase</keyword>
<dbReference type="PANTHER" id="PTHR47992">
    <property type="entry name" value="PROTEIN PHOSPHATASE"/>
    <property type="match status" value="1"/>
</dbReference>
<dbReference type="AlphaFoldDB" id="A0A1S8X7Q6"/>
<keyword evidence="13" id="KW-1185">Reference proteome</keyword>
<dbReference type="InterPro" id="IPR000222">
    <property type="entry name" value="PP2C_BS"/>
</dbReference>
<feature type="region of interest" description="Disordered" evidence="10">
    <location>
        <begin position="374"/>
        <end position="399"/>
    </location>
</feature>
<organism evidence="12 13">
    <name type="scientific">Opisthorchis viverrini</name>
    <name type="common">Southeast Asian liver fluke</name>
    <dbReference type="NCBI Taxonomy" id="6198"/>
    <lineage>
        <taxon>Eukaryota</taxon>
        <taxon>Metazoa</taxon>
        <taxon>Spiralia</taxon>
        <taxon>Lophotrochozoa</taxon>
        <taxon>Platyhelminthes</taxon>
        <taxon>Trematoda</taxon>
        <taxon>Digenea</taxon>
        <taxon>Opisthorchiida</taxon>
        <taxon>Opisthorchiata</taxon>
        <taxon>Opisthorchiidae</taxon>
        <taxon>Opisthorchis</taxon>
    </lineage>
</organism>
<name>A0A1S8X7Q6_OPIVI</name>
<dbReference type="Gene3D" id="3.60.40.10">
    <property type="entry name" value="PPM-type phosphatase domain"/>
    <property type="match status" value="1"/>
</dbReference>
<dbReference type="EMBL" id="KV891703">
    <property type="protein sequence ID" value="OON22702.1"/>
    <property type="molecule type" value="Genomic_DNA"/>
</dbReference>
<evidence type="ECO:0000256" key="4">
    <source>
        <dbReference type="ARBA" id="ARBA00022723"/>
    </source>
</evidence>
<dbReference type="InterPro" id="IPR001932">
    <property type="entry name" value="PPM-type_phosphatase-like_dom"/>
</dbReference>
<evidence type="ECO:0000256" key="6">
    <source>
        <dbReference type="ARBA" id="ARBA00022842"/>
    </source>
</evidence>
<dbReference type="PROSITE" id="PS01032">
    <property type="entry name" value="PPM_1"/>
    <property type="match status" value="1"/>
</dbReference>
<dbReference type="CDD" id="cd00143">
    <property type="entry name" value="PP2Cc"/>
    <property type="match status" value="1"/>
</dbReference>
<dbReference type="InterPro" id="IPR015655">
    <property type="entry name" value="PP2C"/>
</dbReference>
<evidence type="ECO:0000313" key="12">
    <source>
        <dbReference type="EMBL" id="OON22702.1"/>
    </source>
</evidence>
<dbReference type="Pfam" id="PF00481">
    <property type="entry name" value="PP2C"/>
    <property type="match status" value="1"/>
</dbReference>
<dbReference type="SMART" id="SM00332">
    <property type="entry name" value="PP2Cc"/>
    <property type="match status" value="1"/>
</dbReference>
<gene>
    <name evidence="12" type="ORF">X801_01392</name>
</gene>
<feature type="region of interest" description="Disordered" evidence="10">
    <location>
        <begin position="1"/>
        <end position="21"/>
    </location>
</feature>
<evidence type="ECO:0000256" key="1">
    <source>
        <dbReference type="ARBA" id="ARBA00001936"/>
    </source>
</evidence>
<evidence type="ECO:0000259" key="11">
    <source>
        <dbReference type="PROSITE" id="PS51746"/>
    </source>
</evidence>
<protein>
    <submittedName>
        <fullName evidence="12">Protein phosphatase 2C</fullName>
    </submittedName>
</protein>